<evidence type="ECO:0000256" key="3">
    <source>
        <dbReference type="ARBA" id="ARBA00022679"/>
    </source>
</evidence>
<dbReference type="CDD" id="cd00685">
    <property type="entry name" value="Trans_IPPS_HT"/>
    <property type="match status" value="1"/>
</dbReference>
<keyword evidence="3 6" id="KW-0808">Transferase</keyword>
<dbReference type="RefSeq" id="WP_232217897.1">
    <property type="nucleotide sequence ID" value="NZ_AODH01000010.1"/>
</dbReference>
<evidence type="ECO:0000256" key="1">
    <source>
        <dbReference type="ARBA" id="ARBA00001946"/>
    </source>
</evidence>
<keyword evidence="4" id="KW-0479">Metal-binding</keyword>
<dbReference type="SFLD" id="SFLDS00005">
    <property type="entry name" value="Isoprenoid_Synthase_Type_I"/>
    <property type="match status" value="1"/>
</dbReference>
<evidence type="ECO:0000256" key="5">
    <source>
        <dbReference type="ARBA" id="ARBA00022842"/>
    </source>
</evidence>
<dbReference type="STRING" id="1265861.BCAMP_02985"/>
<comment type="caution">
    <text evidence="7">The sequence shown here is derived from an EMBL/GenBank/DDBJ whole genome shotgun (WGS) entry which is preliminary data.</text>
</comment>
<gene>
    <name evidence="7" type="ORF">BCAMP_02985</name>
</gene>
<dbReference type="GO" id="GO:0046872">
    <property type="term" value="F:metal ion binding"/>
    <property type="evidence" value="ECO:0007669"/>
    <property type="project" value="UniProtKB-KW"/>
</dbReference>
<dbReference type="AlphaFoldDB" id="W7CPN4"/>
<dbReference type="InterPro" id="IPR008949">
    <property type="entry name" value="Isoprenoid_synthase_dom_sf"/>
</dbReference>
<accession>W7CPN4</accession>
<protein>
    <submittedName>
        <fullName evidence="7">Heptaprenyl diphosphate synthase component II</fullName>
    </submittedName>
</protein>
<dbReference type="PROSITE" id="PS00723">
    <property type="entry name" value="POLYPRENYL_SYNTHASE_1"/>
    <property type="match status" value="1"/>
</dbReference>
<evidence type="ECO:0000256" key="2">
    <source>
        <dbReference type="ARBA" id="ARBA00006706"/>
    </source>
</evidence>
<keyword evidence="5" id="KW-0460">Magnesium</keyword>
<dbReference type="InterPro" id="IPR033749">
    <property type="entry name" value="Polyprenyl_synt_CS"/>
</dbReference>
<evidence type="ECO:0000256" key="4">
    <source>
        <dbReference type="ARBA" id="ARBA00022723"/>
    </source>
</evidence>
<evidence type="ECO:0000256" key="6">
    <source>
        <dbReference type="RuleBase" id="RU004466"/>
    </source>
</evidence>
<dbReference type="PROSITE" id="PS00444">
    <property type="entry name" value="POLYPRENYL_SYNTHASE_2"/>
    <property type="match status" value="1"/>
</dbReference>
<keyword evidence="8" id="KW-1185">Reference proteome</keyword>
<dbReference type="EMBL" id="AODH01000010">
    <property type="protein sequence ID" value="EUJ41609.1"/>
    <property type="molecule type" value="Genomic_DNA"/>
</dbReference>
<dbReference type="GO" id="GO:0004659">
    <property type="term" value="F:prenyltransferase activity"/>
    <property type="evidence" value="ECO:0007669"/>
    <property type="project" value="InterPro"/>
</dbReference>
<evidence type="ECO:0000313" key="8">
    <source>
        <dbReference type="Proteomes" id="UP000019243"/>
    </source>
</evidence>
<dbReference type="Proteomes" id="UP000019243">
    <property type="component" value="Unassembled WGS sequence"/>
</dbReference>
<name>W7CPN4_9LIST</name>
<dbReference type="Pfam" id="PF00348">
    <property type="entry name" value="polyprenyl_synt"/>
    <property type="match status" value="1"/>
</dbReference>
<dbReference type="PANTHER" id="PTHR12001">
    <property type="entry name" value="GERANYLGERANYL PYROPHOSPHATE SYNTHASE"/>
    <property type="match status" value="1"/>
</dbReference>
<dbReference type="GO" id="GO:0008299">
    <property type="term" value="P:isoprenoid biosynthetic process"/>
    <property type="evidence" value="ECO:0007669"/>
    <property type="project" value="InterPro"/>
</dbReference>
<dbReference type="SUPFAM" id="SSF48576">
    <property type="entry name" value="Terpenoid synthases"/>
    <property type="match status" value="1"/>
</dbReference>
<proteinExistence type="inferred from homology"/>
<dbReference type="Gene3D" id="1.10.600.10">
    <property type="entry name" value="Farnesyl Diphosphate Synthase"/>
    <property type="match status" value="1"/>
</dbReference>
<dbReference type="PANTHER" id="PTHR12001:SF69">
    <property type="entry name" value="ALL TRANS-POLYPRENYL-DIPHOSPHATE SYNTHASE PDSS1"/>
    <property type="match status" value="1"/>
</dbReference>
<comment type="similarity">
    <text evidence="2 6">Belongs to the FPP/GGPP synthase family.</text>
</comment>
<dbReference type="InterPro" id="IPR000092">
    <property type="entry name" value="Polyprenyl_synt"/>
</dbReference>
<dbReference type="PATRIC" id="fig|1265861.3.peg.583"/>
<comment type="cofactor">
    <cofactor evidence="1">
        <name>Mg(2+)</name>
        <dbReference type="ChEBI" id="CHEBI:18420"/>
    </cofactor>
</comment>
<evidence type="ECO:0000313" key="7">
    <source>
        <dbReference type="EMBL" id="EUJ41609.1"/>
    </source>
</evidence>
<sequence length="325" mass="35920">MAKKMLDLMSLYASLKKDLKTIDKALLNLVESEESPIIEQAANQLLAAGGKRIRPIFVLLCARLGKINQAAAMKLAVAIELIHSASILHDDVVDDSDMRRGKISVKAKWDNHIAMYAGDYLFAKSLESVAQMGNPQIHQILSQTTYELSLGEIEQIRYQYDATQNIRVYLRRIKRKTAVLIAASCQLGAIAGGLEQHAKKLYLFGYYVGMSFQIRDDILDYTMTAAAIGKPVGEDLRQGNITLPALLAMKNPLIQAQIASVNETTSPAELQAVLTAIRSSGAIEQAQLVSEQYLRKAVAILDSFQNPTATKPLRQITNYLLDRDD</sequence>
<organism evidence="7 8">
    <name type="scientific">Brochothrix campestris FSL F6-1037</name>
    <dbReference type="NCBI Taxonomy" id="1265861"/>
    <lineage>
        <taxon>Bacteria</taxon>
        <taxon>Bacillati</taxon>
        <taxon>Bacillota</taxon>
        <taxon>Bacilli</taxon>
        <taxon>Bacillales</taxon>
        <taxon>Listeriaceae</taxon>
        <taxon>Brochothrix</taxon>
    </lineage>
</organism>
<reference evidence="7 8" key="1">
    <citation type="submission" date="2012-12" db="EMBL/GenBank/DDBJ databases">
        <title>Novel taxa of Listeriaceae from agricultural environments in the United States.</title>
        <authorList>
            <person name="den Bakker H.C."/>
            <person name="Allred A."/>
            <person name="Warchocki S."/>
            <person name="Wright E.M."/>
            <person name="Burrell A."/>
            <person name="Nightingale K.K."/>
            <person name="Kephart D."/>
            <person name="Wiedmann M."/>
        </authorList>
    </citation>
    <scope>NUCLEOTIDE SEQUENCE [LARGE SCALE GENOMIC DNA]</scope>
    <source>
        <strain evidence="7 8">FSL F6-1037</strain>
    </source>
</reference>